<dbReference type="InterPro" id="IPR011990">
    <property type="entry name" value="TPR-like_helical_dom_sf"/>
</dbReference>
<feature type="repeat" description="TPR" evidence="3">
    <location>
        <begin position="42"/>
        <end position="75"/>
    </location>
</feature>
<name>A0ABZ1D1A3_9TREE</name>
<evidence type="ECO:0000256" key="1">
    <source>
        <dbReference type="ARBA" id="ARBA00022737"/>
    </source>
</evidence>
<gene>
    <name evidence="5" type="ORF">IL334_004638</name>
</gene>
<evidence type="ECO:0000256" key="3">
    <source>
        <dbReference type="PROSITE-ProRule" id="PRU00339"/>
    </source>
</evidence>
<feature type="repeat" description="TPR" evidence="3">
    <location>
        <begin position="813"/>
        <end position="846"/>
    </location>
</feature>
<feature type="compositionally biased region" description="Basic residues" evidence="4">
    <location>
        <begin position="427"/>
        <end position="437"/>
    </location>
</feature>
<dbReference type="SMART" id="SM00028">
    <property type="entry name" value="TPR"/>
    <property type="match status" value="13"/>
</dbReference>
<feature type="region of interest" description="Disordered" evidence="4">
    <location>
        <begin position="408"/>
        <end position="461"/>
    </location>
</feature>
<evidence type="ECO:0000313" key="5">
    <source>
        <dbReference type="EMBL" id="WRT67666.1"/>
    </source>
</evidence>
<dbReference type="EMBL" id="CP141886">
    <property type="protein sequence ID" value="WRT67666.1"/>
    <property type="molecule type" value="Genomic_DNA"/>
</dbReference>
<evidence type="ECO:0000313" key="6">
    <source>
        <dbReference type="Proteomes" id="UP001329825"/>
    </source>
</evidence>
<proteinExistence type="predicted"/>
<dbReference type="Proteomes" id="UP001329825">
    <property type="component" value="Chromosome 6"/>
</dbReference>
<dbReference type="Pfam" id="PF14559">
    <property type="entry name" value="TPR_19"/>
    <property type="match status" value="1"/>
</dbReference>
<protein>
    <recommendedName>
        <fullName evidence="7">Superkiller protein 3</fullName>
    </recommendedName>
</protein>
<keyword evidence="1" id="KW-0677">Repeat</keyword>
<dbReference type="PROSITE" id="PS50005">
    <property type="entry name" value="TPR"/>
    <property type="match status" value="4"/>
</dbReference>
<reference evidence="5 6" key="1">
    <citation type="submission" date="2024-01" db="EMBL/GenBank/DDBJ databases">
        <title>Comparative genomics of Cryptococcus and Kwoniella reveals pathogenesis evolution and contrasting modes of karyotype evolution via chromosome fusion or intercentromeric recombination.</title>
        <authorList>
            <person name="Coelho M.A."/>
            <person name="David-Palma M."/>
            <person name="Shea T."/>
            <person name="Bowers K."/>
            <person name="McGinley-Smith S."/>
            <person name="Mohammad A.W."/>
            <person name="Gnirke A."/>
            <person name="Yurkov A.M."/>
            <person name="Nowrousian M."/>
            <person name="Sun S."/>
            <person name="Cuomo C.A."/>
            <person name="Heitman J."/>
        </authorList>
    </citation>
    <scope>NUCLEOTIDE SEQUENCE [LARGE SCALE GENOMIC DNA]</scope>
    <source>
        <strain evidence="5">CBS 11374</strain>
    </source>
</reference>
<feature type="compositionally biased region" description="Polar residues" evidence="4">
    <location>
        <begin position="414"/>
        <end position="426"/>
    </location>
</feature>
<dbReference type="InterPro" id="IPR039226">
    <property type="entry name" value="Ski3/TTC37"/>
</dbReference>
<dbReference type="PANTHER" id="PTHR15704:SF7">
    <property type="entry name" value="SUPERKILLER COMPLEX PROTEIN 3"/>
    <property type="match status" value="1"/>
</dbReference>
<sequence>MSSTKKAIKSIKTHLEARDSETALYEATNLLKSIGESAPEAASVLIFRGLALTQLQRKEEAEKSYLHAYKLQPTNPLASVGLRKLYEKNESWEKLGSFLEVLVQATYDDGDGEKCAEALQDLSELRVKHGPPEKLYIALDQLLPSSPLVPLLQSLPPPGGSYVPFPAPIYPPASAAISPSLPTPLPHALHLVASLPLLTNLLVRAESSVYTNVEAKVKAGRSRIGGGTEKEVRRKVEAEVLGGELGLKMVELLKEVGSHPNVAEDVRREVEIREFNFWRKLGSCLPHKKDDRSAPTKPAKKPPTPKSESTDLTTPALFQPKAYPPFNKEDALARANNLANGFVLLEITGKGAEEGWSWVLEGKDEPTLFYDIELLHKYAKAFPESKMTDFIDDYCRWFKLPLPDPEEEAEAVASTANGESAPSNVKQTRKPRNRKGRSGMNARERRKARRAAGKEGLLTEDLDQEEREELVSGMTKLLDQLPRSIFAHRVMARISLQEEDWSNAIAFADKGRQLLKELESERGTSMANVRASLETNLGMALVPYFSPKHHPRAIRLLDGVLKSYPSNAEARFARAQIHQAAGKWAYARKEFQTLLDSGGDEKDVVSSKEELGWCFVNEGELEKGREVLEEVVEIRDARKEEQEGKDDEAFARARAWWRLGKTEWMIGDQESRQHAEEWFMASIRALPTFPSAYTSLGICYSSAIPPDEERALKCFQKAFELDATETEAAHKLAIGYANEDEWSLVRTIAVRVMEGEGGVDGVAGGEVMNAKGRFAPQNGWAWKALGSTEVHYKNYAKAAQAYQIALRADPDDVSMWVMLGESYVKSGRHVAGLKTLTHALELQPDNWRALYNIGDTQAQLGVFDKAIEAYEMVIVLTGTKEVGVTAALAQANLSLGRQSASGGFRQRSRNALHSAIHLATEVLRDGRSHRAWAWKTIGDAAFVLSNEESSLDEALASSEVIQPVLQYLVEDDTDRRSQVVGLGHAANLLQTSPDLEYTLKTSIFAFAYRAYLLKNEPRVADPALYDLASSLHSLALRLSDGETKISCLKAAISAIRLALERDAGDERLWNALGVICGTAGPQIAQHAFVVSLELYSKDPVVWSNLAYLYLRLDDHELANQCFLKAQITDPDYAPAWFGQGMLAEKNGEKDNAKALYSHSVTLSAGSLLEADLALAITTFEKFLIPGVQIETHLLHQPAFALRHYCHQRPNDFAAAHLYALICERLGLADEAATTLERAAGLLEEEFERTESDDIETKYAIALCNLGRLQLAAKKYQPSLETLNNCWELISETTDGTIAALKIQCKLLQGLTYYWLGQIDESLEAFQGSLDEASASQDIKSREEVAVLLSRTLWGLGGEDAKETAKSNLMECLSQEKPSLKVISTLAAISIVSSDADLEEAAMSELLSRPLESRIREDPAGQSDLVLYLHALLEGRAEEAHEILEKALHASPTNIKARNRLAEALIQTGHAKEAVTTLENSGKVDEVESKAKMERLRGTAQILDGNDSGITNLQKSVMVTPWEEDSWNALAWGRKLAVEADGEEDA</sequence>
<keyword evidence="6" id="KW-1185">Reference proteome</keyword>
<dbReference type="Gene3D" id="1.25.40.10">
    <property type="entry name" value="Tetratricopeptide repeat domain"/>
    <property type="match status" value="5"/>
</dbReference>
<organism evidence="5 6">
    <name type="scientific">Kwoniella shivajii</name>
    <dbReference type="NCBI Taxonomy" id="564305"/>
    <lineage>
        <taxon>Eukaryota</taxon>
        <taxon>Fungi</taxon>
        <taxon>Dikarya</taxon>
        <taxon>Basidiomycota</taxon>
        <taxon>Agaricomycotina</taxon>
        <taxon>Tremellomycetes</taxon>
        <taxon>Tremellales</taxon>
        <taxon>Cryptococcaceae</taxon>
        <taxon>Kwoniella</taxon>
    </lineage>
</organism>
<dbReference type="RefSeq" id="XP_062792406.1">
    <property type="nucleotide sequence ID" value="XM_062936355.1"/>
</dbReference>
<accession>A0ABZ1D1A3</accession>
<dbReference type="Pfam" id="PF13181">
    <property type="entry name" value="TPR_8"/>
    <property type="match status" value="1"/>
</dbReference>
<dbReference type="Pfam" id="PF13432">
    <property type="entry name" value="TPR_16"/>
    <property type="match status" value="3"/>
</dbReference>
<evidence type="ECO:0000256" key="2">
    <source>
        <dbReference type="ARBA" id="ARBA00022803"/>
    </source>
</evidence>
<dbReference type="InterPro" id="IPR019734">
    <property type="entry name" value="TPR_rpt"/>
</dbReference>
<evidence type="ECO:0008006" key="7">
    <source>
        <dbReference type="Google" id="ProtNLM"/>
    </source>
</evidence>
<dbReference type="PANTHER" id="PTHR15704">
    <property type="entry name" value="SUPERKILLER 3 PROTEIN-RELATED"/>
    <property type="match status" value="1"/>
</dbReference>
<feature type="region of interest" description="Disordered" evidence="4">
    <location>
        <begin position="288"/>
        <end position="317"/>
    </location>
</feature>
<evidence type="ECO:0000256" key="4">
    <source>
        <dbReference type="SAM" id="MobiDB-lite"/>
    </source>
</evidence>
<keyword evidence="2 3" id="KW-0802">TPR repeat</keyword>
<dbReference type="GeneID" id="87956769"/>
<feature type="repeat" description="TPR" evidence="3">
    <location>
        <begin position="779"/>
        <end position="812"/>
    </location>
</feature>
<dbReference type="SUPFAM" id="SSF48452">
    <property type="entry name" value="TPR-like"/>
    <property type="match status" value="3"/>
</dbReference>
<feature type="repeat" description="TPR" evidence="3">
    <location>
        <begin position="1099"/>
        <end position="1132"/>
    </location>
</feature>